<dbReference type="PANTHER" id="PTHR36617">
    <property type="entry name" value="PROTEIN, PUTATIVE-RELATED"/>
    <property type="match status" value="1"/>
</dbReference>
<comment type="caution">
    <text evidence="1">The sequence shown here is derived from an EMBL/GenBank/DDBJ whole genome shotgun (WGS) entry which is preliminary data.</text>
</comment>
<organism evidence="1 2">
    <name type="scientific">Acorus calamus</name>
    <name type="common">Sweet flag</name>
    <dbReference type="NCBI Taxonomy" id="4465"/>
    <lineage>
        <taxon>Eukaryota</taxon>
        <taxon>Viridiplantae</taxon>
        <taxon>Streptophyta</taxon>
        <taxon>Embryophyta</taxon>
        <taxon>Tracheophyta</taxon>
        <taxon>Spermatophyta</taxon>
        <taxon>Magnoliopsida</taxon>
        <taxon>Liliopsida</taxon>
        <taxon>Acoraceae</taxon>
        <taxon>Acorus</taxon>
    </lineage>
</organism>
<protein>
    <submittedName>
        <fullName evidence="1">Uncharacterized protein</fullName>
    </submittedName>
</protein>
<proteinExistence type="predicted"/>
<gene>
    <name evidence="1" type="ORF">QJS10_CPA16g01338</name>
</gene>
<keyword evidence="2" id="KW-1185">Reference proteome</keyword>
<reference evidence="1" key="2">
    <citation type="submission" date="2023-06" db="EMBL/GenBank/DDBJ databases">
        <authorList>
            <person name="Ma L."/>
            <person name="Liu K.-W."/>
            <person name="Li Z."/>
            <person name="Hsiao Y.-Y."/>
            <person name="Qi Y."/>
            <person name="Fu T."/>
            <person name="Tang G."/>
            <person name="Zhang D."/>
            <person name="Sun W.-H."/>
            <person name="Liu D.-K."/>
            <person name="Li Y."/>
            <person name="Chen G.-Z."/>
            <person name="Liu X.-D."/>
            <person name="Liao X.-Y."/>
            <person name="Jiang Y.-T."/>
            <person name="Yu X."/>
            <person name="Hao Y."/>
            <person name="Huang J."/>
            <person name="Zhao X.-W."/>
            <person name="Ke S."/>
            <person name="Chen Y.-Y."/>
            <person name="Wu W.-L."/>
            <person name="Hsu J.-L."/>
            <person name="Lin Y.-F."/>
            <person name="Huang M.-D."/>
            <person name="Li C.-Y."/>
            <person name="Huang L."/>
            <person name="Wang Z.-W."/>
            <person name="Zhao X."/>
            <person name="Zhong W.-Y."/>
            <person name="Peng D.-H."/>
            <person name="Ahmad S."/>
            <person name="Lan S."/>
            <person name="Zhang J.-S."/>
            <person name="Tsai W.-C."/>
            <person name="Van De Peer Y."/>
            <person name="Liu Z.-J."/>
        </authorList>
    </citation>
    <scope>NUCLEOTIDE SEQUENCE</scope>
    <source>
        <strain evidence="1">CP</strain>
        <tissue evidence="1">Leaves</tissue>
    </source>
</reference>
<sequence length="209" mass="24307">MRKRLSNWGDRWCNELPLSIVFPRLYRLAENKDLTVNQCWVTTSETGDWLLQLRRITQEEEVEDIAQLMAQLQSVVIDPGVDDEIIWNCQTSRAYMVKEGYKWWRRDTPEVPGSGAALRFNNKDELWEQMVSTNRPGDTRAQAQVRKILIPAALWAIWLCRNKKIFQNQRFYTENLWEDTTHFIVDWGCGLAGAGAVQLSGQDFQIDPG</sequence>
<evidence type="ECO:0000313" key="1">
    <source>
        <dbReference type="EMBL" id="KAK1295528.1"/>
    </source>
</evidence>
<reference evidence="1" key="1">
    <citation type="journal article" date="2023" name="Nat. Commun.">
        <title>Diploid and tetraploid genomes of Acorus and the evolution of monocots.</title>
        <authorList>
            <person name="Ma L."/>
            <person name="Liu K.W."/>
            <person name="Li Z."/>
            <person name="Hsiao Y.Y."/>
            <person name="Qi Y."/>
            <person name="Fu T."/>
            <person name="Tang G.D."/>
            <person name="Zhang D."/>
            <person name="Sun W.H."/>
            <person name="Liu D.K."/>
            <person name="Li Y."/>
            <person name="Chen G.Z."/>
            <person name="Liu X.D."/>
            <person name="Liao X.Y."/>
            <person name="Jiang Y.T."/>
            <person name="Yu X."/>
            <person name="Hao Y."/>
            <person name="Huang J."/>
            <person name="Zhao X.W."/>
            <person name="Ke S."/>
            <person name="Chen Y.Y."/>
            <person name="Wu W.L."/>
            <person name="Hsu J.L."/>
            <person name="Lin Y.F."/>
            <person name="Huang M.D."/>
            <person name="Li C.Y."/>
            <person name="Huang L."/>
            <person name="Wang Z.W."/>
            <person name="Zhao X."/>
            <person name="Zhong W.Y."/>
            <person name="Peng D.H."/>
            <person name="Ahmad S."/>
            <person name="Lan S."/>
            <person name="Zhang J.S."/>
            <person name="Tsai W.C."/>
            <person name="Van de Peer Y."/>
            <person name="Liu Z.J."/>
        </authorList>
    </citation>
    <scope>NUCLEOTIDE SEQUENCE</scope>
    <source>
        <strain evidence="1">CP</strain>
    </source>
</reference>
<accession>A0AAV9D1U4</accession>
<dbReference type="Proteomes" id="UP001180020">
    <property type="component" value="Unassembled WGS sequence"/>
</dbReference>
<name>A0AAV9D1U4_ACOCL</name>
<dbReference type="PANTHER" id="PTHR36617:SF16">
    <property type="entry name" value="OS04G0516500 PROTEIN"/>
    <property type="match status" value="1"/>
</dbReference>
<dbReference type="EMBL" id="JAUJYO010000016">
    <property type="protein sequence ID" value="KAK1295528.1"/>
    <property type="molecule type" value="Genomic_DNA"/>
</dbReference>
<evidence type="ECO:0000313" key="2">
    <source>
        <dbReference type="Proteomes" id="UP001180020"/>
    </source>
</evidence>
<dbReference type="AlphaFoldDB" id="A0AAV9D1U4"/>